<keyword evidence="4" id="KW-0288">FMN</keyword>
<evidence type="ECO:0000313" key="6">
    <source>
        <dbReference type="EMBL" id="MBT9812503.1"/>
    </source>
</evidence>
<evidence type="ECO:0000256" key="4">
    <source>
        <dbReference type="ARBA" id="ARBA00022643"/>
    </source>
</evidence>
<evidence type="ECO:0000256" key="3">
    <source>
        <dbReference type="ARBA" id="ARBA00022630"/>
    </source>
</evidence>
<dbReference type="SUPFAM" id="SSF55469">
    <property type="entry name" value="FMN-dependent nitroreductase-like"/>
    <property type="match status" value="1"/>
</dbReference>
<dbReference type="AlphaFoldDB" id="A0A3E2VE50"/>
<keyword evidence="5" id="KW-0560">Oxidoreductase</keyword>
<dbReference type="InterPro" id="IPR029479">
    <property type="entry name" value="Nitroreductase"/>
</dbReference>
<evidence type="ECO:0000256" key="5">
    <source>
        <dbReference type="ARBA" id="ARBA00023002"/>
    </source>
</evidence>
<keyword evidence="3" id="KW-0285">Flavoprotein</keyword>
<sequence>MNILKAIEMRKSVRSYTEERIEEEKLKAMIRAGNLAPVFGRFHITVIENQDLLREINDITLDMMKHSGNGFMENQAAIEGYQPLYGAGVMFVLSVPGGNDEHGFQMANAACAAENMIVEATELGLGSCFIMGPMIAFSKDEVAEKAQIPEGDVPLVGILAGYPAQPLSVNERREPDNVTWLK</sequence>
<gene>
    <name evidence="6" type="ORF">GPL26_23200</name>
</gene>
<dbReference type="InterPro" id="IPR000415">
    <property type="entry name" value="Nitroreductase-like"/>
</dbReference>
<dbReference type="EMBL" id="WQPS01000064">
    <property type="protein sequence ID" value="MBT9812503.1"/>
    <property type="molecule type" value="Genomic_DNA"/>
</dbReference>
<reference evidence="6" key="1">
    <citation type="journal article" date="2021" name="Gut Microbes">
        <title>A synthetic consortium of 100 gut commensals modulates the composition and function in a colon model of the microbiome of elderly subjects.</title>
        <authorList>
            <person name="Perez M."/>
            <person name="Ntemiri A."/>
            <person name="Tan H."/>
            <person name="Harris H.M.B."/>
            <person name="Roager H.M."/>
            <person name="Ribiere C."/>
            <person name="O'Toole P.W."/>
        </authorList>
    </citation>
    <scope>NUCLEOTIDE SEQUENCE</scope>
    <source>
        <strain evidence="6">MCC335</strain>
    </source>
</reference>
<dbReference type="Gene3D" id="3.40.109.10">
    <property type="entry name" value="NADH Oxidase"/>
    <property type="match status" value="1"/>
</dbReference>
<dbReference type="Proteomes" id="UP000708338">
    <property type="component" value="Unassembled WGS sequence"/>
</dbReference>
<dbReference type="PANTHER" id="PTHR43673:SF2">
    <property type="entry name" value="NITROREDUCTASE"/>
    <property type="match status" value="1"/>
</dbReference>
<dbReference type="Pfam" id="PF00881">
    <property type="entry name" value="Nitroreductase"/>
    <property type="match status" value="1"/>
</dbReference>
<comment type="cofactor">
    <cofactor evidence="1">
        <name>FMN</name>
        <dbReference type="ChEBI" id="CHEBI:58210"/>
    </cofactor>
</comment>
<dbReference type="RefSeq" id="WP_007861851.1">
    <property type="nucleotide sequence ID" value="NZ_CABJDD010000006.1"/>
</dbReference>
<dbReference type="PANTHER" id="PTHR43673">
    <property type="entry name" value="NAD(P)H NITROREDUCTASE YDGI-RELATED"/>
    <property type="match status" value="1"/>
</dbReference>
<evidence type="ECO:0000313" key="7">
    <source>
        <dbReference type="Proteomes" id="UP000708338"/>
    </source>
</evidence>
<dbReference type="GO" id="GO:0016491">
    <property type="term" value="F:oxidoreductase activity"/>
    <property type="evidence" value="ECO:0007669"/>
    <property type="project" value="UniProtKB-KW"/>
</dbReference>
<proteinExistence type="inferred from homology"/>
<evidence type="ECO:0000256" key="2">
    <source>
        <dbReference type="ARBA" id="ARBA00007118"/>
    </source>
</evidence>
<organism evidence="6 7">
    <name type="scientific">Enterocloster citroniae</name>
    <dbReference type="NCBI Taxonomy" id="358743"/>
    <lineage>
        <taxon>Bacteria</taxon>
        <taxon>Bacillati</taxon>
        <taxon>Bacillota</taxon>
        <taxon>Clostridia</taxon>
        <taxon>Lachnospirales</taxon>
        <taxon>Lachnospiraceae</taxon>
        <taxon>Enterocloster</taxon>
    </lineage>
</organism>
<name>A0A3E2VE50_9FIRM</name>
<protein>
    <submittedName>
        <fullName evidence="6">Nitroreductase</fullName>
    </submittedName>
</protein>
<accession>A0A3E2VE50</accession>
<evidence type="ECO:0000256" key="1">
    <source>
        <dbReference type="ARBA" id="ARBA00001917"/>
    </source>
</evidence>
<comment type="similarity">
    <text evidence="2">Belongs to the nitroreductase family.</text>
</comment>
<comment type="caution">
    <text evidence="6">The sequence shown here is derived from an EMBL/GenBank/DDBJ whole genome shotgun (WGS) entry which is preliminary data.</text>
</comment>